<evidence type="ECO:0000256" key="4">
    <source>
        <dbReference type="ARBA" id="ARBA00022827"/>
    </source>
</evidence>
<dbReference type="SUPFAM" id="SSF51905">
    <property type="entry name" value="FAD/NAD(P)-binding domain"/>
    <property type="match status" value="1"/>
</dbReference>
<dbReference type="PANTHER" id="PTHR11985:SF15">
    <property type="entry name" value="GLYCEROL-3-PHOSPHATE DEHYDROGENASE, MITOCHONDRIAL"/>
    <property type="match status" value="1"/>
</dbReference>
<dbReference type="InterPro" id="IPR038299">
    <property type="entry name" value="DAO_C_sf"/>
</dbReference>
<evidence type="ECO:0000259" key="6">
    <source>
        <dbReference type="Pfam" id="PF01266"/>
    </source>
</evidence>
<evidence type="ECO:0000256" key="3">
    <source>
        <dbReference type="ARBA" id="ARBA00022630"/>
    </source>
</evidence>
<evidence type="ECO:0000313" key="8">
    <source>
        <dbReference type="EMBL" id="SMP64644.1"/>
    </source>
</evidence>
<feature type="domain" description="Alpha-glycerophosphate oxidase C-terminal" evidence="7">
    <location>
        <begin position="381"/>
        <end position="490"/>
    </location>
</feature>
<keyword evidence="4" id="KW-0274">FAD</keyword>
<dbReference type="Gene3D" id="3.50.50.60">
    <property type="entry name" value="FAD/NAD(P)-binding domain"/>
    <property type="match status" value="1"/>
</dbReference>
<accession>A0ABY1QAS8</accession>
<dbReference type="InterPro" id="IPR000447">
    <property type="entry name" value="G3P_DH_FAD-dep"/>
</dbReference>
<dbReference type="RefSeq" id="WP_283442906.1">
    <property type="nucleotide sequence ID" value="NZ_FXUL01000010.1"/>
</dbReference>
<dbReference type="PANTHER" id="PTHR11985">
    <property type="entry name" value="GLYCEROL-3-PHOSPHATE DEHYDROGENASE"/>
    <property type="match status" value="1"/>
</dbReference>
<dbReference type="InterPro" id="IPR036188">
    <property type="entry name" value="FAD/NAD-bd_sf"/>
</dbReference>
<evidence type="ECO:0000259" key="7">
    <source>
        <dbReference type="Pfam" id="PF16901"/>
    </source>
</evidence>
<dbReference type="InterPro" id="IPR006076">
    <property type="entry name" value="FAD-dep_OxRdtase"/>
</dbReference>
<keyword evidence="3" id="KW-0285">Flavoprotein</keyword>
<protein>
    <submittedName>
        <fullName evidence="8">Glycerol-3-phosphate dehydrogenase</fullName>
    </submittedName>
</protein>
<organism evidence="8 9">
    <name type="scientific">Noviherbaspirillum suwonense</name>
    <dbReference type="NCBI Taxonomy" id="1224511"/>
    <lineage>
        <taxon>Bacteria</taxon>
        <taxon>Pseudomonadati</taxon>
        <taxon>Pseudomonadota</taxon>
        <taxon>Betaproteobacteria</taxon>
        <taxon>Burkholderiales</taxon>
        <taxon>Oxalobacteraceae</taxon>
        <taxon>Noviherbaspirillum</taxon>
    </lineage>
</organism>
<keyword evidence="5" id="KW-0560">Oxidoreductase</keyword>
<dbReference type="Pfam" id="PF16901">
    <property type="entry name" value="DAO_C"/>
    <property type="match status" value="1"/>
</dbReference>
<dbReference type="Pfam" id="PF01266">
    <property type="entry name" value="DAO"/>
    <property type="match status" value="1"/>
</dbReference>
<comment type="cofactor">
    <cofactor evidence="1">
        <name>FAD</name>
        <dbReference type="ChEBI" id="CHEBI:57692"/>
    </cofactor>
</comment>
<feature type="domain" description="FAD dependent oxidoreductase" evidence="6">
    <location>
        <begin position="8"/>
        <end position="315"/>
    </location>
</feature>
<sequence length="510" mass="54952">MNPTINCDVLVVGGGIHGCAIARDAAGRGLSVVLCERSDLAAQVSPISTGLIHGVLRYLEGRDFSAVRRALSERNTLMRSAPHLFSPLRLAMPHDRGQPPAWAIRAGLMLCDRLAAHPLLPASRHANLLQHVAGGPLLLDFREGALFSDARVDESRLVALNAAAAAEAGATVLTRTVCDSAQRLQGRWRATLCNVAGACLPVSARALVNATGAGAARFLHQATGAVQPCRLVKGVELLLRRKFGHGYGYRFQHPDGQTVFVLPFEQDYTLVGAAGGAYDGDPASVAISDEEIAALCGLVNRYFTAPTTLSDVVLASSSAFMLPDADAAQPASPCKYQLRLDLDGAPVLSVLGGGLSTFRLLAEEAMDRLAPRLGRFRGAWTAGAMLPGGDLVDTAHPLRRLLSLDDYVRRQKQVYGWAPPKLIERYVRAYGSRVHKLLERCAGMQDLGEQVLPGLYENEVRYLVRHEWATTAEDILWRRSKLGLRLPPEAAGTLDAWLASATEQAESPQR</sequence>
<reference evidence="8 9" key="1">
    <citation type="submission" date="2017-05" db="EMBL/GenBank/DDBJ databases">
        <authorList>
            <person name="Varghese N."/>
            <person name="Submissions S."/>
        </authorList>
    </citation>
    <scope>NUCLEOTIDE SEQUENCE [LARGE SCALE GENOMIC DNA]</scope>
    <source>
        <strain evidence="8 9">DSM 26001</strain>
    </source>
</reference>
<dbReference type="Gene3D" id="1.10.8.870">
    <property type="entry name" value="Alpha-glycerophosphate oxidase, cap domain"/>
    <property type="match status" value="1"/>
</dbReference>
<evidence type="ECO:0000313" key="9">
    <source>
        <dbReference type="Proteomes" id="UP001158049"/>
    </source>
</evidence>
<dbReference type="InterPro" id="IPR031656">
    <property type="entry name" value="DAO_C"/>
</dbReference>
<proteinExistence type="inferred from homology"/>
<comment type="caution">
    <text evidence="8">The sequence shown here is derived from an EMBL/GenBank/DDBJ whole genome shotgun (WGS) entry which is preliminary data.</text>
</comment>
<dbReference type="Gene3D" id="3.30.9.10">
    <property type="entry name" value="D-Amino Acid Oxidase, subunit A, domain 2"/>
    <property type="match status" value="1"/>
</dbReference>
<comment type="similarity">
    <text evidence="2">Belongs to the FAD-dependent glycerol-3-phosphate dehydrogenase family.</text>
</comment>
<gene>
    <name evidence="8" type="ORF">SAMN06295970_11061</name>
</gene>
<dbReference type="NCBIfam" id="NF008899">
    <property type="entry name" value="PRK12266.1"/>
    <property type="match status" value="1"/>
</dbReference>
<keyword evidence="9" id="KW-1185">Reference proteome</keyword>
<evidence type="ECO:0000256" key="5">
    <source>
        <dbReference type="ARBA" id="ARBA00023002"/>
    </source>
</evidence>
<dbReference type="Proteomes" id="UP001158049">
    <property type="component" value="Unassembled WGS sequence"/>
</dbReference>
<evidence type="ECO:0000256" key="2">
    <source>
        <dbReference type="ARBA" id="ARBA00007330"/>
    </source>
</evidence>
<dbReference type="EMBL" id="FXUL01000010">
    <property type="protein sequence ID" value="SMP64644.1"/>
    <property type="molecule type" value="Genomic_DNA"/>
</dbReference>
<evidence type="ECO:0000256" key="1">
    <source>
        <dbReference type="ARBA" id="ARBA00001974"/>
    </source>
</evidence>
<name>A0ABY1QAS8_9BURK</name>
<dbReference type="PRINTS" id="PR01001">
    <property type="entry name" value="FADG3PDH"/>
</dbReference>
<dbReference type="Gene3D" id="6.10.250.1890">
    <property type="match status" value="1"/>
</dbReference>
<dbReference type="NCBIfam" id="NF009906">
    <property type="entry name" value="PRK13369.1"/>
    <property type="match status" value="1"/>
</dbReference>